<dbReference type="RefSeq" id="WP_378255847.1">
    <property type="nucleotide sequence ID" value="NZ_JBHSJV010000001.1"/>
</dbReference>
<dbReference type="InterPro" id="IPR050345">
    <property type="entry name" value="Aliph_Amidase/BUP"/>
</dbReference>
<dbReference type="Pfam" id="PF00795">
    <property type="entry name" value="CN_hydrolase"/>
    <property type="match status" value="1"/>
</dbReference>
<reference evidence="4" key="1">
    <citation type="journal article" date="2019" name="Int. J. Syst. Evol. Microbiol.">
        <title>The Global Catalogue of Microorganisms (GCM) 10K type strain sequencing project: providing services to taxonomists for standard genome sequencing and annotation.</title>
        <authorList>
            <consortium name="The Broad Institute Genomics Platform"/>
            <consortium name="The Broad Institute Genome Sequencing Center for Infectious Disease"/>
            <person name="Wu L."/>
            <person name="Ma J."/>
        </authorList>
    </citation>
    <scope>NUCLEOTIDE SEQUENCE [LARGE SCALE GENOMIC DNA]</scope>
    <source>
        <strain evidence="4">KCTC 42423</strain>
    </source>
</reference>
<dbReference type="EMBL" id="JBHULX010000003">
    <property type="protein sequence ID" value="MFD2590070.1"/>
    <property type="molecule type" value="Genomic_DNA"/>
</dbReference>
<evidence type="ECO:0000313" key="3">
    <source>
        <dbReference type="EMBL" id="MFD2590070.1"/>
    </source>
</evidence>
<dbReference type="CDD" id="cd07197">
    <property type="entry name" value="nitrilase"/>
    <property type="match status" value="1"/>
</dbReference>
<organism evidence="3 4">
    <name type="scientific">Aquimarina hainanensis</name>
    <dbReference type="NCBI Taxonomy" id="1578017"/>
    <lineage>
        <taxon>Bacteria</taxon>
        <taxon>Pseudomonadati</taxon>
        <taxon>Bacteroidota</taxon>
        <taxon>Flavobacteriia</taxon>
        <taxon>Flavobacteriales</taxon>
        <taxon>Flavobacteriaceae</taxon>
        <taxon>Aquimarina</taxon>
    </lineage>
</organism>
<keyword evidence="1 3" id="KW-0378">Hydrolase</keyword>
<evidence type="ECO:0000256" key="1">
    <source>
        <dbReference type="ARBA" id="ARBA00022801"/>
    </source>
</evidence>
<dbReference type="Proteomes" id="UP001597459">
    <property type="component" value="Unassembled WGS sequence"/>
</dbReference>
<dbReference type="PANTHER" id="PTHR43674">
    <property type="entry name" value="NITRILASE C965.09-RELATED"/>
    <property type="match status" value="1"/>
</dbReference>
<protein>
    <submittedName>
        <fullName evidence="3">Carbon-nitrogen hydrolase family protein</fullName>
    </submittedName>
</protein>
<sequence length="240" mass="26780">MRICIAQTKAKKGDIAYNIENHKKWIRIAISEKADCIFFPELSLTGYEPDLAQELAGDQNDSRLTVFQELSDMNAIVIGVGFPIRSETGIYIGMICIQPHTPKQTYKKQLLHSDELPFFIPGEKQLILTIKGVRVAPAICFESLQTSHAINVTSLHADIYMASVAKSQSGLEKAYIHYPTIATQYSMPVLMVNAIGRCDTFDSVGQSAVWDTYGNRKEELSSDTEGLLIFDTNTLELIKK</sequence>
<dbReference type="SUPFAM" id="SSF56317">
    <property type="entry name" value="Carbon-nitrogen hydrolase"/>
    <property type="match status" value="1"/>
</dbReference>
<keyword evidence="4" id="KW-1185">Reference proteome</keyword>
<dbReference type="PANTHER" id="PTHR43674:SF2">
    <property type="entry name" value="BETA-UREIDOPROPIONASE"/>
    <property type="match status" value="1"/>
</dbReference>
<evidence type="ECO:0000313" key="4">
    <source>
        <dbReference type="Proteomes" id="UP001597459"/>
    </source>
</evidence>
<evidence type="ECO:0000259" key="2">
    <source>
        <dbReference type="PROSITE" id="PS50263"/>
    </source>
</evidence>
<dbReference type="Gene3D" id="3.60.110.10">
    <property type="entry name" value="Carbon-nitrogen hydrolase"/>
    <property type="match status" value="1"/>
</dbReference>
<name>A0ABW5N6B1_9FLAO</name>
<gene>
    <name evidence="3" type="ORF">ACFSTE_04460</name>
</gene>
<comment type="caution">
    <text evidence="3">The sequence shown here is derived from an EMBL/GenBank/DDBJ whole genome shotgun (WGS) entry which is preliminary data.</text>
</comment>
<dbReference type="GO" id="GO:0016787">
    <property type="term" value="F:hydrolase activity"/>
    <property type="evidence" value="ECO:0007669"/>
    <property type="project" value="UniProtKB-KW"/>
</dbReference>
<dbReference type="PROSITE" id="PS50263">
    <property type="entry name" value="CN_HYDROLASE"/>
    <property type="match status" value="1"/>
</dbReference>
<dbReference type="InterPro" id="IPR036526">
    <property type="entry name" value="C-N_Hydrolase_sf"/>
</dbReference>
<accession>A0ABW5N6B1</accession>
<proteinExistence type="predicted"/>
<dbReference type="InterPro" id="IPR003010">
    <property type="entry name" value="C-N_Hydrolase"/>
</dbReference>
<feature type="domain" description="CN hydrolase" evidence="2">
    <location>
        <begin position="1"/>
        <end position="234"/>
    </location>
</feature>